<dbReference type="GO" id="GO:0000981">
    <property type="term" value="F:DNA-binding transcription factor activity, RNA polymerase II-specific"/>
    <property type="evidence" value="ECO:0007669"/>
    <property type="project" value="InterPro"/>
</dbReference>
<reference evidence="11" key="1">
    <citation type="submission" date="2021-02" db="EMBL/GenBank/DDBJ databases">
        <title>Genome sequence Cadophora malorum strain M34.</title>
        <authorList>
            <person name="Stefanovic E."/>
            <person name="Vu D."/>
            <person name="Scully C."/>
            <person name="Dijksterhuis J."/>
            <person name="Roader J."/>
            <person name="Houbraken J."/>
        </authorList>
    </citation>
    <scope>NUCLEOTIDE SEQUENCE</scope>
    <source>
        <strain evidence="11">M34</strain>
    </source>
</reference>
<dbReference type="Pfam" id="PF04082">
    <property type="entry name" value="Fungal_trans"/>
    <property type="match status" value="1"/>
</dbReference>
<feature type="domain" description="C2H2-type" evidence="10">
    <location>
        <begin position="35"/>
        <end position="53"/>
    </location>
</feature>
<comment type="caution">
    <text evidence="11">The sequence shown here is derived from an EMBL/GenBank/DDBJ whole genome shotgun (WGS) entry which is preliminary data.</text>
</comment>
<evidence type="ECO:0000259" key="10">
    <source>
        <dbReference type="PROSITE" id="PS50157"/>
    </source>
</evidence>
<name>A0A8H7THN7_9HELO</name>
<dbReference type="SUPFAM" id="SSF57701">
    <property type="entry name" value="Zn2/Cys6 DNA-binding domain"/>
    <property type="match status" value="1"/>
</dbReference>
<evidence type="ECO:0000256" key="5">
    <source>
        <dbReference type="ARBA" id="ARBA00022833"/>
    </source>
</evidence>
<dbReference type="CDD" id="cd12148">
    <property type="entry name" value="fungal_TF_MHR"/>
    <property type="match status" value="1"/>
</dbReference>
<dbReference type="GO" id="GO:0000978">
    <property type="term" value="F:RNA polymerase II cis-regulatory region sequence-specific DNA binding"/>
    <property type="evidence" value="ECO:0007669"/>
    <property type="project" value="InterPro"/>
</dbReference>
<dbReference type="Pfam" id="PF00172">
    <property type="entry name" value="Zn_clus"/>
    <property type="match status" value="1"/>
</dbReference>
<dbReference type="SMART" id="SM00355">
    <property type="entry name" value="ZnF_C2H2"/>
    <property type="match status" value="2"/>
</dbReference>
<dbReference type="CDD" id="cd00067">
    <property type="entry name" value="GAL4"/>
    <property type="match status" value="1"/>
</dbReference>
<keyword evidence="12" id="KW-1185">Reference proteome</keyword>
<dbReference type="GO" id="GO:0006351">
    <property type="term" value="P:DNA-templated transcription"/>
    <property type="evidence" value="ECO:0007669"/>
    <property type="project" value="InterPro"/>
</dbReference>
<keyword evidence="4 7" id="KW-0863">Zinc-finger</keyword>
<dbReference type="PROSITE" id="PS00463">
    <property type="entry name" value="ZN2_CY6_FUNGAL_1"/>
    <property type="match status" value="1"/>
</dbReference>
<keyword evidence="6" id="KW-0539">Nucleus</keyword>
<dbReference type="Gene3D" id="4.10.240.10">
    <property type="entry name" value="Zn(2)-C6 fungal-type DNA-binding domain"/>
    <property type="match status" value="1"/>
</dbReference>
<dbReference type="GO" id="GO:0008270">
    <property type="term" value="F:zinc ion binding"/>
    <property type="evidence" value="ECO:0007669"/>
    <property type="project" value="UniProtKB-KW"/>
</dbReference>
<gene>
    <name evidence="11" type="ORF">IFR04_007765</name>
</gene>
<dbReference type="InterPro" id="IPR036236">
    <property type="entry name" value="Znf_C2H2_sf"/>
</dbReference>
<evidence type="ECO:0000313" key="11">
    <source>
        <dbReference type="EMBL" id="KAG4419073.1"/>
    </source>
</evidence>
<dbReference type="InterPro" id="IPR001138">
    <property type="entry name" value="Zn2Cys6_DnaBD"/>
</dbReference>
<dbReference type="OrthoDB" id="10018191at2759"/>
<evidence type="ECO:0000256" key="1">
    <source>
        <dbReference type="ARBA" id="ARBA00004123"/>
    </source>
</evidence>
<dbReference type="GO" id="GO:0000785">
    <property type="term" value="C:chromatin"/>
    <property type="evidence" value="ECO:0007669"/>
    <property type="project" value="TreeGrafter"/>
</dbReference>
<dbReference type="AlphaFoldDB" id="A0A8H7THN7"/>
<feature type="domain" description="Zn(2)-C6 fungal-type" evidence="9">
    <location>
        <begin position="77"/>
        <end position="106"/>
    </location>
</feature>
<dbReference type="Proteomes" id="UP000664132">
    <property type="component" value="Unassembled WGS sequence"/>
</dbReference>
<dbReference type="PROSITE" id="PS50048">
    <property type="entry name" value="ZN2_CY6_FUNGAL_2"/>
    <property type="match status" value="1"/>
</dbReference>
<feature type="region of interest" description="Disordered" evidence="8">
    <location>
        <begin position="108"/>
        <end position="142"/>
    </location>
</feature>
<dbReference type="PROSITE" id="PS00028">
    <property type="entry name" value="ZINC_FINGER_C2H2_1"/>
    <property type="match status" value="1"/>
</dbReference>
<feature type="compositionally biased region" description="Low complexity" evidence="8">
    <location>
        <begin position="108"/>
        <end position="118"/>
    </location>
</feature>
<evidence type="ECO:0000256" key="3">
    <source>
        <dbReference type="ARBA" id="ARBA00022737"/>
    </source>
</evidence>
<evidence type="ECO:0000256" key="6">
    <source>
        <dbReference type="ARBA" id="ARBA00023242"/>
    </source>
</evidence>
<evidence type="ECO:0000256" key="2">
    <source>
        <dbReference type="ARBA" id="ARBA00022723"/>
    </source>
</evidence>
<dbReference type="PANTHER" id="PTHR40626:SF11">
    <property type="entry name" value="ZINC FINGER PROTEIN YPR022C"/>
    <property type="match status" value="1"/>
</dbReference>
<keyword evidence="5" id="KW-0862">Zinc</keyword>
<dbReference type="PANTHER" id="PTHR40626">
    <property type="entry name" value="MIP31509P"/>
    <property type="match status" value="1"/>
</dbReference>
<feature type="region of interest" description="Disordered" evidence="8">
    <location>
        <begin position="156"/>
        <end position="186"/>
    </location>
</feature>
<dbReference type="InterPro" id="IPR036864">
    <property type="entry name" value="Zn2-C6_fun-type_DNA-bd_sf"/>
</dbReference>
<feature type="domain" description="C2H2-type" evidence="10">
    <location>
        <begin position="7"/>
        <end position="34"/>
    </location>
</feature>
<evidence type="ECO:0000256" key="7">
    <source>
        <dbReference type="PROSITE-ProRule" id="PRU00042"/>
    </source>
</evidence>
<accession>A0A8H7THN7</accession>
<dbReference type="PROSITE" id="PS50157">
    <property type="entry name" value="ZINC_FINGER_C2H2_2"/>
    <property type="match status" value="2"/>
</dbReference>
<protein>
    <submittedName>
        <fullName evidence="11">Uncharacterized protein</fullName>
    </submittedName>
</protein>
<sequence>MEAQSLSTCNQCGKKFQRKAHLLRHQQQHSGDRPYSCKFCAKTFKRSDVLRDHFSRCERRGTSAIPSSLERGRKRHACDECSRLKVKCDNNVPCRKCTEFGRKCVKTRSSTNASTTSSPEEQHSQTPPPRATPETTNDRNSIGFLLNCPSENDFIREFPQSSTRSPSSKPEILSAPSSAKEYGAPSSASSATSVFQQYGHMIQEKNIDVFLNRLDFQNFEQQTNNWQMPNENMILWSGPDSLFLDRRVLEQRAFDVREKLRYTAAVQNPPHLPPKELIDAIELISADKLAAYIKLYFRHWHKHAPMVHEATFNPCTAALPLVLSLMSLGGMYSKESEDVSKLKGLLDTIEGYIFSIPGLSDEYEMPGRLYAKHGEAASAEWQQYQLEELQGAYLMIVLQYWTGNPTARTRVRQQRFPKVVHIFHLLDVLTMQHSPALLINDQTSFRTWIRKESFIRTATMAVMLDHAFGIFNNVSPHFQWAEIDLPFPSDDAFFQISNFDEMVAKSAIPRLGMKIKEAFLILFSVEGAEDELDVLRRGKVTALDMQMLVHFLYTHVWASTFSNPMASLPGTNIQILTAPFHLAMRNWRALWDEIKASVREEEWNKLGFQRTAESYYDAVRSILIVFERREGRFPPIPSDCEKGSHLKRLLSY</sequence>
<comment type="subcellular location">
    <subcellularLocation>
        <location evidence="1">Nucleus</location>
    </subcellularLocation>
</comment>
<evidence type="ECO:0000313" key="12">
    <source>
        <dbReference type="Proteomes" id="UP000664132"/>
    </source>
</evidence>
<feature type="compositionally biased region" description="Polar residues" evidence="8">
    <location>
        <begin position="159"/>
        <end position="168"/>
    </location>
</feature>
<proteinExistence type="predicted"/>
<organism evidence="11 12">
    <name type="scientific">Cadophora malorum</name>
    <dbReference type="NCBI Taxonomy" id="108018"/>
    <lineage>
        <taxon>Eukaryota</taxon>
        <taxon>Fungi</taxon>
        <taxon>Dikarya</taxon>
        <taxon>Ascomycota</taxon>
        <taxon>Pezizomycotina</taxon>
        <taxon>Leotiomycetes</taxon>
        <taxon>Helotiales</taxon>
        <taxon>Ploettnerulaceae</taxon>
        <taxon>Cadophora</taxon>
    </lineage>
</organism>
<dbReference type="Gene3D" id="3.30.160.60">
    <property type="entry name" value="Classic Zinc Finger"/>
    <property type="match status" value="2"/>
</dbReference>
<evidence type="ECO:0000259" key="9">
    <source>
        <dbReference type="PROSITE" id="PS50048"/>
    </source>
</evidence>
<dbReference type="SMART" id="SM00066">
    <property type="entry name" value="GAL4"/>
    <property type="match status" value="1"/>
</dbReference>
<dbReference type="EMBL" id="JAFJYH010000113">
    <property type="protein sequence ID" value="KAG4419073.1"/>
    <property type="molecule type" value="Genomic_DNA"/>
</dbReference>
<dbReference type="GO" id="GO:0005634">
    <property type="term" value="C:nucleus"/>
    <property type="evidence" value="ECO:0007669"/>
    <property type="project" value="UniProtKB-SubCell"/>
</dbReference>
<keyword evidence="2" id="KW-0479">Metal-binding</keyword>
<keyword evidence="3" id="KW-0677">Repeat</keyword>
<dbReference type="SUPFAM" id="SSF57667">
    <property type="entry name" value="beta-beta-alpha zinc fingers"/>
    <property type="match status" value="1"/>
</dbReference>
<dbReference type="InterPro" id="IPR013087">
    <property type="entry name" value="Znf_C2H2_type"/>
</dbReference>
<dbReference type="InterPro" id="IPR051059">
    <property type="entry name" value="VerF-like"/>
</dbReference>
<dbReference type="InterPro" id="IPR007219">
    <property type="entry name" value="XnlR_reg_dom"/>
</dbReference>
<evidence type="ECO:0000256" key="4">
    <source>
        <dbReference type="ARBA" id="ARBA00022771"/>
    </source>
</evidence>
<evidence type="ECO:0000256" key="8">
    <source>
        <dbReference type="SAM" id="MobiDB-lite"/>
    </source>
</evidence>